<dbReference type="InterPro" id="IPR051678">
    <property type="entry name" value="AGP_Transferase"/>
</dbReference>
<dbReference type="EMBL" id="BAUL01000043">
    <property type="protein sequence ID" value="GAD93077.1"/>
    <property type="molecule type" value="Genomic_DNA"/>
</dbReference>
<sequence>MEGNPQWGPVLKVPVQISEGDDIVLDLLSLCTHVIRNHFSILLLSALPTLPPGVLKRKYAKPRLYREQLRMNVMATKNPILKYRSFSYIATQQPPLQTSASLSVLGYKVQPGIFAVTRTWHSLMQRMRKSFVPSILQPDFTWPRPMPPRILQTTPPVPHAPGKTVRIIWGVVHKSLYYFSQWYCSWFGIHFDAKVVQLPFGLVMKWTDRTSVEEAISMQMARAAGIPVPKVLGCGEHPNDPFNRTFSILMTRLPGITLENSNDELEPDAEEPWLEELKICVQSMRLWRPPSQEVVCSPLGTKLRSSRVPGHVMGPFADQKDFHSYLLSPASKHGFKSDAEYEEALSRAKKLQQRRFQIVFTHGDFKAHNILVDDNGHLSGFLDWESAGWYPEYWEFTTAMRFGRDSWWFQVASWIGGNQYLDELDSDIALNQLTVDSYIAF</sequence>
<comment type="caution">
    <text evidence="2">The sequence shown here is derived from an EMBL/GenBank/DDBJ whole genome shotgun (WGS) entry which is preliminary data.</text>
</comment>
<dbReference type="InterPro" id="IPR011009">
    <property type="entry name" value="Kinase-like_dom_sf"/>
</dbReference>
<organism evidence="2 3">
    <name type="scientific">Byssochlamys spectabilis (strain No. 5 / NBRC 109023)</name>
    <name type="common">Paecilomyces variotii</name>
    <dbReference type="NCBI Taxonomy" id="1356009"/>
    <lineage>
        <taxon>Eukaryota</taxon>
        <taxon>Fungi</taxon>
        <taxon>Dikarya</taxon>
        <taxon>Ascomycota</taxon>
        <taxon>Pezizomycotina</taxon>
        <taxon>Eurotiomycetes</taxon>
        <taxon>Eurotiomycetidae</taxon>
        <taxon>Eurotiales</taxon>
        <taxon>Thermoascaceae</taxon>
        <taxon>Paecilomyces</taxon>
    </lineage>
</organism>
<keyword evidence="3" id="KW-1185">Reference proteome</keyword>
<name>V5FWT3_BYSSN</name>
<accession>V5FWT3</accession>
<dbReference type="InterPro" id="IPR002575">
    <property type="entry name" value="Aminoglycoside_PTrfase"/>
</dbReference>
<evidence type="ECO:0000313" key="2">
    <source>
        <dbReference type="EMBL" id="GAD93077.1"/>
    </source>
</evidence>
<dbReference type="Proteomes" id="UP000018001">
    <property type="component" value="Unassembled WGS sequence"/>
</dbReference>
<feature type="domain" description="Aminoglycoside phosphotransferase" evidence="1">
    <location>
        <begin position="206"/>
        <end position="407"/>
    </location>
</feature>
<evidence type="ECO:0000259" key="1">
    <source>
        <dbReference type="Pfam" id="PF01636"/>
    </source>
</evidence>
<protein>
    <recommendedName>
        <fullName evidence="1">Aminoglycoside phosphotransferase domain-containing protein</fullName>
    </recommendedName>
</protein>
<dbReference type="InParanoid" id="V5FWT3"/>
<dbReference type="eggNOG" id="ENOG502SHQX">
    <property type="taxonomic scope" value="Eukaryota"/>
</dbReference>
<dbReference type="OrthoDB" id="2906425at2759"/>
<dbReference type="PANTHER" id="PTHR21310:SF55">
    <property type="entry name" value="AMINOGLYCOSIDE PHOSPHOTRANSFERASE DOMAIN-CONTAINING PROTEIN"/>
    <property type="match status" value="1"/>
</dbReference>
<proteinExistence type="predicted"/>
<dbReference type="SUPFAM" id="SSF56112">
    <property type="entry name" value="Protein kinase-like (PK-like)"/>
    <property type="match status" value="1"/>
</dbReference>
<dbReference type="HOGENOM" id="CLU_021768_8_1_1"/>
<dbReference type="CDD" id="cd05120">
    <property type="entry name" value="APH_ChoK_like"/>
    <property type="match status" value="1"/>
</dbReference>
<evidence type="ECO:0000313" key="3">
    <source>
        <dbReference type="Proteomes" id="UP000018001"/>
    </source>
</evidence>
<gene>
    <name evidence="2" type="ORF">PVAR5_1677</name>
</gene>
<dbReference type="Gene3D" id="3.90.1200.10">
    <property type="match status" value="1"/>
</dbReference>
<dbReference type="AlphaFoldDB" id="V5FWT3"/>
<dbReference type="PANTHER" id="PTHR21310">
    <property type="entry name" value="AMINOGLYCOSIDE PHOSPHOTRANSFERASE-RELATED-RELATED"/>
    <property type="match status" value="1"/>
</dbReference>
<dbReference type="Pfam" id="PF01636">
    <property type="entry name" value="APH"/>
    <property type="match status" value="1"/>
</dbReference>
<reference evidence="3" key="1">
    <citation type="journal article" date="2014" name="Genome Announc.">
        <title>Draft genome sequence of the formaldehyde-resistant fungus Byssochlamys spectabilis No. 5 (anamorph Paecilomyces variotii No. 5) (NBRC109023).</title>
        <authorList>
            <person name="Oka T."/>
            <person name="Ekino K."/>
            <person name="Fukuda K."/>
            <person name="Nomura Y."/>
        </authorList>
    </citation>
    <scope>NUCLEOTIDE SEQUENCE [LARGE SCALE GENOMIC DNA]</scope>
    <source>
        <strain evidence="3">No. 5 / NBRC 109023</strain>
    </source>
</reference>